<evidence type="ECO:0008006" key="3">
    <source>
        <dbReference type="Google" id="ProtNLM"/>
    </source>
</evidence>
<feature type="non-terminal residue" evidence="1">
    <location>
        <position position="79"/>
    </location>
</feature>
<organism evidence="1 2">
    <name type="scientific">Streptomyces malaysiensis subsp. samsunensis</name>
    <dbReference type="NCBI Taxonomy" id="459658"/>
    <lineage>
        <taxon>Bacteria</taxon>
        <taxon>Bacillati</taxon>
        <taxon>Actinomycetota</taxon>
        <taxon>Actinomycetes</taxon>
        <taxon>Kitasatosporales</taxon>
        <taxon>Streptomycetaceae</taxon>
        <taxon>Streptomyces</taxon>
        <taxon>Streptomyces violaceusniger group</taxon>
    </lineage>
</organism>
<keyword evidence="2" id="KW-1185">Reference proteome</keyword>
<dbReference type="EMBL" id="JANIIC010000303">
    <property type="protein sequence ID" value="MCQ8836718.1"/>
    <property type="molecule type" value="Genomic_DNA"/>
</dbReference>
<accession>A0A9X2M791</accession>
<proteinExistence type="predicted"/>
<comment type="caution">
    <text evidence="1">The sequence shown here is derived from an EMBL/GenBank/DDBJ whole genome shotgun (WGS) entry which is preliminary data.</text>
</comment>
<feature type="non-terminal residue" evidence="1">
    <location>
        <position position="1"/>
    </location>
</feature>
<dbReference type="RefSeq" id="WP_257636719.1">
    <property type="nucleotide sequence ID" value="NZ_JANIIC010000303.1"/>
</dbReference>
<reference evidence="1" key="1">
    <citation type="submission" date="2022-06" db="EMBL/GenBank/DDBJ databases">
        <title>WGS of actinobacteria.</title>
        <authorList>
            <person name="Thawai C."/>
        </authorList>
    </citation>
    <scope>NUCLEOTIDE SEQUENCE</scope>
    <source>
        <strain evidence="1">DSM 42010</strain>
    </source>
</reference>
<sequence>GRELALTAITDRTGEGDRIDVTYNPQGAPTGIIHSGGYHIAADTDPKLLRITALRLLHGEDHEHSTTLISFGYNTAGDL</sequence>
<gene>
    <name evidence="1" type="ORF">NQU54_49000</name>
</gene>
<name>A0A9X2M791_STRMQ</name>
<dbReference type="AlphaFoldDB" id="A0A9X2M791"/>
<dbReference type="Proteomes" id="UP001142400">
    <property type="component" value="Unassembled WGS sequence"/>
</dbReference>
<evidence type="ECO:0000313" key="2">
    <source>
        <dbReference type="Proteomes" id="UP001142400"/>
    </source>
</evidence>
<protein>
    <recommendedName>
        <fullName evidence="3">YD repeat-containing protein</fullName>
    </recommendedName>
</protein>
<evidence type="ECO:0000313" key="1">
    <source>
        <dbReference type="EMBL" id="MCQ8836718.1"/>
    </source>
</evidence>